<dbReference type="GO" id="GO:0009249">
    <property type="term" value="P:protein lipoylation"/>
    <property type="evidence" value="ECO:0007669"/>
    <property type="project" value="TreeGrafter"/>
</dbReference>
<dbReference type="InterPro" id="IPR017453">
    <property type="entry name" value="GCV_H_sub"/>
</dbReference>
<evidence type="ECO:0000256" key="1">
    <source>
        <dbReference type="ARBA" id="ARBA00009249"/>
    </source>
</evidence>
<accession>A0A438ADF7</accession>
<comment type="cofactor">
    <cofactor evidence="3">
        <name>(R)-lipoate</name>
        <dbReference type="ChEBI" id="CHEBI:83088"/>
    </cofactor>
    <text evidence="3">Binds 1 lipoyl cofactor covalently.</text>
</comment>
<dbReference type="CDD" id="cd06848">
    <property type="entry name" value="GCS_H"/>
    <property type="match status" value="1"/>
</dbReference>
<evidence type="ECO:0000313" key="6">
    <source>
        <dbReference type="Proteomes" id="UP000285908"/>
    </source>
</evidence>
<comment type="function">
    <text evidence="3">The glycine cleavage system catalyzes the degradation of glycine. The H protein shuttles the methylamine group of glycine from the P protein to the T protein.</text>
</comment>
<protein>
    <recommendedName>
        <fullName evidence="3">Glycine cleavage system H protein</fullName>
    </recommendedName>
</protein>
<evidence type="ECO:0000313" key="5">
    <source>
        <dbReference type="EMBL" id="RVV96708.1"/>
    </source>
</evidence>
<reference evidence="5 6" key="1">
    <citation type="submission" date="2018-11" db="EMBL/GenBank/DDBJ databases">
        <title>Mesobaculum littorinae gen. nov., sp. nov., isolated from Littorina scabra that represents a novel genus of the order Rhodobacteraceae.</title>
        <authorList>
            <person name="Li F."/>
        </authorList>
    </citation>
    <scope>NUCLEOTIDE SEQUENCE [LARGE SCALE GENOMIC DNA]</scope>
    <source>
        <strain evidence="5 6">M0103</strain>
    </source>
</reference>
<dbReference type="PROSITE" id="PS50968">
    <property type="entry name" value="BIOTINYL_LIPOYL"/>
    <property type="match status" value="1"/>
</dbReference>
<comment type="caution">
    <text evidence="5">The sequence shown here is derived from an EMBL/GenBank/DDBJ whole genome shotgun (WGS) entry which is preliminary data.</text>
</comment>
<dbReference type="InterPro" id="IPR011053">
    <property type="entry name" value="Single_hybrid_motif"/>
</dbReference>
<keyword evidence="6" id="KW-1185">Reference proteome</keyword>
<evidence type="ECO:0000256" key="3">
    <source>
        <dbReference type="HAMAP-Rule" id="MF_00272"/>
    </source>
</evidence>
<dbReference type="GO" id="GO:0005829">
    <property type="term" value="C:cytosol"/>
    <property type="evidence" value="ECO:0007669"/>
    <property type="project" value="TreeGrafter"/>
</dbReference>
<dbReference type="PANTHER" id="PTHR11715:SF3">
    <property type="entry name" value="GLYCINE CLEAVAGE SYSTEM H PROTEIN-RELATED"/>
    <property type="match status" value="1"/>
</dbReference>
<keyword evidence="2 3" id="KW-0450">Lipoyl</keyword>
<dbReference type="Proteomes" id="UP000285908">
    <property type="component" value="Unassembled WGS sequence"/>
</dbReference>
<evidence type="ECO:0000256" key="2">
    <source>
        <dbReference type="ARBA" id="ARBA00022823"/>
    </source>
</evidence>
<dbReference type="NCBIfam" id="TIGR00527">
    <property type="entry name" value="gcvH"/>
    <property type="match status" value="1"/>
</dbReference>
<dbReference type="InterPro" id="IPR002930">
    <property type="entry name" value="GCV_H"/>
</dbReference>
<dbReference type="PANTHER" id="PTHR11715">
    <property type="entry name" value="GLYCINE CLEAVAGE SYSTEM H PROTEIN"/>
    <property type="match status" value="1"/>
</dbReference>
<dbReference type="EMBL" id="RQXX01000009">
    <property type="protein sequence ID" value="RVV96708.1"/>
    <property type="molecule type" value="Genomic_DNA"/>
</dbReference>
<gene>
    <name evidence="3 5" type="primary">gcvH</name>
    <name evidence="5" type="ORF">EKE94_17680</name>
</gene>
<comment type="subunit">
    <text evidence="3">The glycine cleavage system is composed of four proteins: P, T, L and H.</text>
</comment>
<dbReference type="InterPro" id="IPR000089">
    <property type="entry name" value="Biotin_lipoyl"/>
</dbReference>
<feature type="domain" description="Lipoyl-binding" evidence="4">
    <location>
        <begin position="16"/>
        <end position="98"/>
    </location>
</feature>
<proteinExistence type="inferred from homology"/>
<comment type="similarity">
    <text evidence="1 3">Belongs to the GcvH family.</text>
</comment>
<dbReference type="GO" id="GO:0005960">
    <property type="term" value="C:glycine cleavage complex"/>
    <property type="evidence" value="ECO:0007669"/>
    <property type="project" value="InterPro"/>
</dbReference>
<name>A0A438ADF7_9RHOB</name>
<dbReference type="Gene3D" id="2.40.50.100">
    <property type="match status" value="1"/>
</dbReference>
<comment type="caution">
    <text evidence="3">Lacks conserved residue(s) required for the propagation of feature annotation.</text>
</comment>
<dbReference type="Pfam" id="PF01597">
    <property type="entry name" value="GCV_H"/>
    <property type="match status" value="1"/>
</dbReference>
<dbReference type="AlphaFoldDB" id="A0A438ADF7"/>
<organism evidence="5 6">
    <name type="scientific">Mesobaculum littorinae</name>
    <dbReference type="NCBI Taxonomy" id="2486419"/>
    <lineage>
        <taxon>Bacteria</taxon>
        <taxon>Pseudomonadati</taxon>
        <taxon>Pseudomonadota</taxon>
        <taxon>Alphaproteobacteria</taxon>
        <taxon>Rhodobacterales</taxon>
        <taxon>Roseobacteraceae</taxon>
        <taxon>Mesobaculum</taxon>
    </lineage>
</organism>
<dbReference type="GO" id="GO:0019464">
    <property type="term" value="P:glycine decarboxylation via glycine cleavage system"/>
    <property type="evidence" value="ECO:0007669"/>
    <property type="project" value="UniProtKB-UniRule"/>
</dbReference>
<dbReference type="HAMAP" id="MF_00272">
    <property type="entry name" value="GcvH"/>
    <property type="match status" value="1"/>
</dbReference>
<dbReference type="InterPro" id="IPR033753">
    <property type="entry name" value="GCV_H/Fam206"/>
</dbReference>
<dbReference type="RefSeq" id="WP_127907967.1">
    <property type="nucleotide sequence ID" value="NZ_RQXX01000009.1"/>
</dbReference>
<evidence type="ECO:0000259" key="4">
    <source>
        <dbReference type="PROSITE" id="PS50968"/>
    </source>
</evidence>
<dbReference type="OrthoDB" id="9796712at2"/>
<dbReference type="NCBIfam" id="NF002270">
    <property type="entry name" value="PRK01202.1"/>
    <property type="match status" value="1"/>
</dbReference>
<sequence>MKFTEEHEWLRIEDDLVVVGLTEHGTGNLGELLFVDLPEVGETVAQDDEVVTLEGEDATATLMAPVDGEIVEINEALADNPGLVNADPIGDGWLYRLRAGDLSDLDDFMDEDEYLSFVD</sequence>
<dbReference type="SUPFAM" id="SSF51230">
    <property type="entry name" value="Single hybrid motif"/>
    <property type="match status" value="1"/>
</dbReference>